<dbReference type="FunFam" id="3.30.750.70:FF:000002">
    <property type="entry name" value="Acetyl-CoA hydrolase Ach1"/>
    <property type="match status" value="1"/>
</dbReference>
<evidence type="ECO:0000313" key="11">
    <source>
        <dbReference type="EMBL" id="KAK5578463.1"/>
    </source>
</evidence>
<dbReference type="InterPro" id="IPR003702">
    <property type="entry name" value="ActCoA_hydro_N"/>
</dbReference>
<dbReference type="InterPro" id="IPR026888">
    <property type="entry name" value="AcetylCoA_hyd_C"/>
</dbReference>
<evidence type="ECO:0000256" key="4">
    <source>
        <dbReference type="ARBA" id="ARBA00011920"/>
    </source>
</evidence>
<organism evidence="11 12">
    <name type="scientific">Dictyostelium firmibasis</name>
    <dbReference type="NCBI Taxonomy" id="79012"/>
    <lineage>
        <taxon>Eukaryota</taxon>
        <taxon>Amoebozoa</taxon>
        <taxon>Evosea</taxon>
        <taxon>Eumycetozoa</taxon>
        <taxon>Dictyostelia</taxon>
        <taxon>Dictyosteliales</taxon>
        <taxon>Dictyosteliaceae</taxon>
        <taxon>Dictyostelium</taxon>
    </lineage>
</organism>
<dbReference type="GO" id="GO:0008775">
    <property type="term" value="F:acetate CoA-transferase activity"/>
    <property type="evidence" value="ECO:0007669"/>
    <property type="project" value="InterPro"/>
</dbReference>
<dbReference type="GO" id="GO:0003986">
    <property type="term" value="F:acetyl-CoA hydrolase activity"/>
    <property type="evidence" value="ECO:0007669"/>
    <property type="project" value="UniProtKB-EC"/>
</dbReference>
<keyword evidence="6" id="KW-0963">Cytoplasm</keyword>
<feature type="domain" description="Acetyl-CoA hydrolase/transferase C-terminal" evidence="10">
    <location>
        <begin position="341"/>
        <end position="491"/>
    </location>
</feature>
<dbReference type="InterPro" id="IPR046433">
    <property type="entry name" value="ActCoA_hydro"/>
</dbReference>
<evidence type="ECO:0000256" key="1">
    <source>
        <dbReference type="ARBA" id="ARBA00001831"/>
    </source>
</evidence>
<comment type="subcellular location">
    <subcellularLocation>
        <location evidence="2">Cytoplasm</location>
    </subcellularLocation>
</comment>
<dbReference type="Pfam" id="PF13336">
    <property type="entry name" value="AcetylCoA_hyd_C"/>
    <property type="match status" value="1"/>
</dbReference>
<dbReference type="InterPro" id="IPR037171">
    <property type="entry name" value="NagB/RpiA_transferase-like"/>
</dbReference>
<keyword evidence="12" id="KW-1185">Reference proteome</keyword>
<comment type="similarity">
    <text evidence="3">Belongs to the acetyl-CoA hydrolase/transferase family.</text>
</comment>
<dbReference type="InterPro" id="IPR038460">
    <property type="entry name" value="AcetylCoA_hyd_C_sf"/>
</dbReference>
<dbReference type="PANTHER" id="PTHR43609">
    <property type="entry name" value="ACETYL-COA HYDROLASE"/>
    <property type="match status" value="1"/>
</dbReference>
<dbReference type="FunFam" id="3.40.1080.10:FF:000003">
    <property type="entry name" value="Acetyl-coA hydrolase Ach1"/>
    <property type="match status" value="1"/>
</dbReference>
<keyword evidence="7" id="KW-0378">Hydrolase</keyword>
<evidence type="ECO:0000256" key="8">
    <source>
        <dbReference type="ARBA" id="ARBA00029672"/>
    </source>
</evidence>
<comment type="caution">
    <text evidence="11">The sequence shown here is derived from an EMBL/GenBank/DDBJ whole genome shotgun (WGS) entry which is preliminary data.</text>
</comment>
<dbReference type="Gene3D" id="3.40.1080.10">
    <property type="entry name" value="Glutaconate Coenzyme A-transferase"/>
    <property type="match status" value="1"/>
</dbReference>
<dbReference type="GO" id="GO:0006083">
    <property type="term" value="P:acetate metabolic process"/>
    <property type="evidence" value="ECO:0007669"/>
    <property type="project" value="InterPro"/>
</dbReference>
<dbReference type="Proteomes" id="UP001344447">
    <property type="component" value="Unassembled WGS sequence"/>
</dbReference>
<sequence length="532" mass="58868">MHKIVQQGSKSLIESRIKRKSLLSKVVTDVSQLIPHFQNGHYVSMGGFAGTGYPKVVPIALADHVEKNGLQGKMKLNLFVGASVGPETEDRWAMLDMIDRRYPHQNGHHIRNGINNGRIRFADQHLSTFASDLLAGYYTIDKPHGSKRTMDIAIIEATEITEDGSIVPGASVGITPEILQMADKIIIEINTSLPSFKGLHDMVKIALPPYSKPYQITRVDDRIGLEAFPVDPEKIIAIVESQLPDNTSVGAPEDDTSAGIANNIVQFLIHEIEQGRLPKNLLPLQSGIGSIANAVIGGLSRGPFDNLSVWTEVIQDTFLDFFDNGKLKFASATSLRFSPPGFNRLFNNWENYKNKIILRNQAISNAAELISRVGCIALNTPCEVDIYGHVNSTNTMGSKMLNGLGGSGEFLRNSRLSIVHTPSTRPTKTDPHGISCIVPFASHIDHTEHDIDIIVTEQGLADIRGLAPYERAKVIIENCAHPNYKPILMEYLESSRQICLKNHMGHEPHQLDKAFKFYTNLSEKGTMKIDKW</sequence>
<dbReference type="AlphaFoldDB" id="A0AAN7UC47"/>
<gene>
    <name evidence="11" type="ORF">RB653_008134</name>
</gene>
<evidence type="ECO:0000256" key="7">
    <source>
        <dbReference type="ARBA" id="ARBA00022801"/>
    </source>
</evidence>
<evidence type="ECO:0000256" key="6">
    <source>
        <dbReference type="ARBA" id="ARBA00022490"/>
    </source>
</evidence>
<reference evidence="11 12" key="1">
    <citation type="submission" date="2023-11" db="EMBL/GenBank/DDBJ databases">
        <title>Dfirmibasis_genome.</title>
        <authorList>
            <person name="Edelbroek B."/>
            <person name="Kjellin J."/>
            <person name="Jerlstrom-Hultqvist J."/>
            <person name="Soderbom F."/>
        </authorList>
    </citation>
    <scope>NUCLEOTIDE SEQUENCE [LARGE SCALE GENOMIC DNA]</scope>
    <source>
        <strain evidence="11 12">TNS-C-14</strain>
    </source>
</reference>
<dbReference type="GO" id="GO:0005739">
    <property type="term" value="C:mitochondrion"/>
    <property type="evidence" value="ECO:0007669"/>
    <property type="project" value="TreeGrafter"/>
</dbReference>
<accession>A0AAN7UC47</accession>
<dbReference type="FunFam" id="3.40.1080.20:FF:000001">
    <property type="entry name" value="Acetyl-CoA hydrolase Ach1"/>
    <property type="match status" value="1"/>
</dbReference>
<evidence type="ECO:0000256" key="3">
    <source>
        <dbReference type="ARBA" id="ARBA00009632"/>
    </source>
</evidence>
<evidence type="ECO:0000313" key="12">
    <source>
        <dbReference type="Proteomes" id="UP001344447"/>
    </source>
</evidence>
<dbReference type="PANTHER" id="PTHR43609:SF1">
    <property type="entry name" value="ACETYL-COA HYDROLASE"/>
    <property type="match status" value="1"/>
</dbReference>
<feature type="domain" description="Acetyl-CoA hydrolase/transferase N-terminal" evidence="9">
    <location>
        <begin position="24"/>
        <end position="240"/>
    </location>
</feature>
<dbReference type="SUPFAM" id="SSF100950">
    <property type="entry name" value="NagB/RpiA/CoA transferase-like"/>
    <property type="match status" value="2"/>
</dbReference>
<dbReference type="EMBL" id="JAVFKY010000003">
    <property type="protein sequence ID" value="KAK5578463.1"/>
    <property type="molecule type" value="Genomic_DNA"/>
</dbReference>
<comment type="catalytic activity">
    <reaction evidence="1">
        <text>acetyl-CoA + H2O = acetate + CoA + H(+)</text>
        <dbReference type="Rhea" id="RHEA:20289"/>
        <dbReference type="ChEBI" id="CHEBI:15377"/>
        <dbReference type="ChEBI" id="CHEBI:15378"/>
        <dbReference type="ChEBI" id="CHEBI:30089"/>
        <dbReference type="ChEBI" id="CHEBI:57287"/>
        <dbReference type="ChEBI" id="CHEBI:57288"/>
        <dbReference type="EC" id="3.1.2.1"/>
    </reaction>
</comment>
<evidence type="ECO:0000256" key="2">
    <source>
        <dbReference type="ARBA" id="ARBA00004496"/>
    </source>
</evidence>
<dbReference type="EC" id="3.1.2.1" evidence="4"/>
<proteinExistence type="inferred from homology"/>
<evidence type="ECO:0000259" key="9">
    <source>
        <dbReference type="Pfam" id="PF02550"/>
    </source>
</evidence>
<protein>
    <recommendedName>
        <fullName evidence="5">Acetyl-CoA hydrolase</fullName>
        <ecNumber evidence="4">3.1.2.1</ecNumber>
    </recommendedName>
    <alternativeName>
        <fullName evidence="8">Acetyl-CoA deacylase</fullName>
    </alternativeName>
</protein>
<name>A0AAN7UC47_9MYCE</name>
<dbReference type="Gene3D" id="3.30.750.70">
    <property type="entry name" value="4-hydroxybutyrate coenzyme like domains"/>
    <property type="match status" value="1"/>
</dbReference>
<evidence type="ECO:0000259" key="10">
    <source>
        <dbReference type="Pfam" id="PF13336"/>
    </source>
</evidence>
<dbReference type="Pfam" id="PF02550">
    <property type="entry name" value="AcetylCoA_hydro"/>
    <property type="match status" value="1"/>
</dbReference>
<dbReference type="Gene3D" id="3.40.1080.20">
    <property type="entry name" value="Acetyl-CoA hydrolase/transferase C-terminal domain"/>
    <property type="match status" value="1"/>
</dbReference>
<evidence type="ECO:0000256" key="5">
    <source>
        <dbReference type="ARBA" id="ARBA00017958"/>
    </source>
</evidence>